<accession>A0AAD5WG95</accession>
<dbReference type="GO" id="GO:0032049">
    <property type="term" value="P:cardiolipin biosynthetic process"/>
    <property type="evidence" value="ECO:0007669"/>
    <property type="project" value="InterPro"/>
</dbReference>
<evidence type="ECO:0000256" key="9">
    <source>
        <dbReference type="ARBA" id="ARBA00022679"/>
    </source>
</evidence>
<dbReference type="GO" id="GO:0004605">
    <property type="term" value="F:phosphatidate cytidylyltransferase activity"/>
    <property type="evidence" value="ECO:0007669"/>
    <property type="project" value="UniProtKB-EC"/>
</dbReference>
<organism evidence="20 21">
    <name type="scientific">Parelaphostrongylus tenuis</name>
    <name type="common">Meningeal worm</name>
    <dbReference type="NCBI Taxonomy" id="148309"/>
    <lineage>
        <taxon>Eukaryota</taxon>
        <taxon>Metazoa</taxon>
        <taxon>Ecdysozoa</taxon>
        <taxon>Nematoda</taxon>
        <taxon>Chromadorea</taxon>
        <taxon>Rhabditida</taxon>
        <taxon>Rhabditina</taxon>
        <taxon>Rhabditomorpha</taxon>
        <taxon>Strongyloidea</taxon>
        <taxon>Metastrongylidae</taxon>
        <taxon>Parelaphostrongylus</taxon>
    </lineage>
</organism>
<evidence type="ECO:0000256" key="12">
    <source>
        <dbReference type="ARBA" id="ARBA00022842"/>
    </source>
</evidence>
<evidence type="ECO:0000256" key="19">
    <source>
        <dbReference type="ARBA" id="ARBA00031502"/>
    </source>
</evidence>
<evidence type="ECO:0000256" key="15">
    <source>
        <dbReference type="ARBA" id="ARBA00023136"/>
    </source>
</evidence>
<dbReference type="PANTHER" id="PTHR13619">
    <property type="entry name" value="PHOSPHATIDATE CYTIDYLYLTRANSFERASE, MITOCHONDRIAL"/>
    <property type="match status" value="1"/>
</dbReference>
<evidence type="ECO:0000256" key="11">
    <source>
        <dbReference type="ARBA" id="ARBA00022792"/>
    </source>
</evidence>
<dbReference type="EMBL" id="JAHQIW010006348">
    <property type="protein sequence ID" value="KAJ1368915.1"/>
    <property type="molecule type" value="Genomic_DNA"/>
</dbReference>
<gene>
    <name evidence="20" type="ORF">KIN20_030274</name>
</gene>
<keyword evidence="11" id="KW-0999">Mitochondrion inner membrane</keyword>
<keyword evidence="17" id="KW-1208">Phospholipid metabolism</keyword>
<evidence type="ECO:0000256" key="3">
    <source>
        <dbReference type="ARBA" id="ARBA00005119"/>
    </source>
</evidence>
<comment type="cofactor">
    <cofactor evidence="1">
        <name>Mg(2+)</name>
        <dbReference type="ChEBI" id="CHEBI:18420"/>
    </cofactor>
</comment>
<evidence type="ECO:0000256" key="14">
    <source>
        <dbReference type="ARBA" id="ARBA00023128"/>
    </source>
</evidence>
<keyword evidence="8" id="KW-0444">Lipid biosynthesis</keyword>
<evidence type="ECO:0000256" key="16">
    <source>
        <dbReference type="ARBA" id="ARBA00023209"/>
    </source>
</evidence>
<evidence type="ECO:0000313" key="20">
    <source>
        <dbReference type="EMBL" id="KAJ1368915.1"/>
    </source>
</evidence>
<comment type="similarity">
    <text evidence="5">Belongs to the TAM41 family.</text>
</comment>
<keyword evidence="12" id="KW-0460">Magnesium</keyword>
<keyword evidence="21" id="KW-1185">Reference proteome</keyword>
<dbReference type="GO" id="GO:0016024">
    <property type="term" value="P:CDP-diacylglycerol biosynthetic process"/>
    <property type="evidence" value="ECO:0007669"/>
    <property type="project" value="TreeGrafter"/>
</dbReference>
<evidence type="ECO:0000256" key="1">
    <source>
        <dbReference type="ARBA" id="ARBA00001946"/>
    </source>
</evidence>
<evidence type="ECO:0000313" key="21">
    <source>
        <dbReference type="Proteomes" id="UP001196413"/>
    </source>
</evidence>
<evidence type="ECO:0000256" key="4">
    <source>
        <dbReference type="ARBA" id="ARBA00005189"/>
    </source>
</evidence>
<evidence type="ECO:0000256" key="2">
    <source>
        <dbReference type="ARBA" id="ARBA00004443"/>
    </source>
</evidence>
<comment type="pathway">
    <text evidence="3">Phospholipid metabolism; CDP-diacylglycerol biosynthesis; CDP-diacylglycerol from sn-glycerol 3-phosphate: step 3/3.</text>
</comment>
<dbReference type="Proteomes" id="UP001196413">
    <property type="component" value="Unassembled WGS sequence"/>
</dbReference>
<evidence type="ECO:0000256" key="17">
    <source>
        <dbReference type="ARBA" id="ARBA00023264"/>
    </source>
</evidence>
<evidence type="ECO:0000256" key="10">
    <source>
        <dbReference type="ARBA" id="ARBA00022695"/>
    </source>
</evidence>
<keyword evidence="10" id="KW-0548">Nucleotidyltransferase</keyword>
<dbReference type="EC" id="2.7.7.41" evidence="6"/>
<comment type="pathway">
    <text evidence="4">Lipid metabolism.</text>
</comment>
<dbReference type="Pfam" id="PF09139">
    <property type="entry name" value="Tam41_Mmp37"/>
    <property type="match status" value="1"/>
</dbReference>
<name>A0AAD5WG95_PARTN</name>
<dbReference type="AlphaFoldDB" id="A0AAD5WG95"/>
<keyword evidence="9" id="KW-0808">Transferase</keyword>
<keyword evidence="16" id="KW-0594">Phospholipid biosynthesis</keyword>
<dbReference type="PANTHER" id="PTHR13619:SF0">
    <property type="entry name" value="PHOSPHATIDATE CYTIDYLYLTRANSFERASE, MITOCHONDRIAL"/>
    <property type="match status" value="1"/>
</dbReference>
<comment type="caution">
    <text evidence="20">The sequence shown here is derived from an EMBL/GenBank/DDBJ whole genome shotgun (WGS) entry which is preliminary data.</text>
</comment>
<evidence type="ECO:0000256" key="7">
    <source>
        <dbReference type="ARBA" id="ARBA00018337"/>
    </source>
</evidence>
<evidence type="ECO:0000256" key="18">
    <source>
        <dbReference type="ARBA" id="ARBA00029893"/>
    </source>
</evidence>
<reference evidence="20" key="1">
    <citation type="submission" date="2021-06" db="EMBL/GenBank/DDBJ databases">
        <title>Parelaphostrongylus tenuis whole genome reference sequence.</title>
        <authorList>
            <person name="Garwood T.J."/>
            <person name="Larsen P.A."/>
            <person name="Fountain-Jones N.M."/>
            <person name="Garbe J.R."/>
            <person name="Macchietto M.G."/>
            <person name="Kania S.A."/>
            <person name="Gerhold R.W."/>
            <person name="Richards J.E."/>
            <person name="Wolf T.M."/>
        </authorList>
    </citation>
    <scope>NUCLEOTIDE SEQUENCE</scope>
    <source>
        <strain evidence="20">MNPRO001-30</strain>
        <tissue evidence="20">Meninges</tissue>
    </source>
</reference>
<comment type="subcellular location">
    <subcellularLocation>
        <location evidence="2">Mitochondrion inner membrane</location>
        <topology evidence="2">Peripheral membrane protein</topology>
        <orientation evidence="2">Matrix side</orientation>
    </subcellularLocation>
</comment>
<keyword evidence="13" id="KW-0443">Lipid metabolism</keyword>
<dbReference type="GO" id="GO:0005743">
    <property type="term" value="C:mitochondrial inner membrane"/>
    <property type="evidence" value="ECO:0007669"/>
    <property type="project" value="UniProtKB-SubCell"/>
</dbReference>
<evidence type="ECO:0000256" key="13">
    <source>
        <dbReference type="ARBA" id="ARBA00023098"/>
    </source>
</evidence>
<sequence>MIIGEDRNKVKKIVHGSMVEFSNIYDPLLANDSRLVVLQDGSTSAIYHRLNLLPSTVLNGIKKNWNKRNKLQNDTEEVLFSLAHRHDVSTHVSSAISSIVAPVALSQSLKNAASAGFYRSVIYSISKLIKMTRSLAR</sequence>
<evidence type="ECO:0000256" key="6">
    <source>
        <dbReference type="ARBA" id="ARBA00012487"/>
    </source>
</evidence>
<dbReference type="InterPro" id="IPR015222">
    <property type="entry name" value="Tam41"/>
</dbReference>
<proteinExistence type="inferred from homology"/>
<evidence type="ECO:0000256" key="5">
    <source>
        <dbReference type="ARBA" id="ARBA00005458"/>
    </source>
</evidence>
<protein>
    <recommendedName>
        <fullName evidence="7">Phosphatidate cytidylyltransferase, mitochondrial</fullName>
        <ecNumber evidence="6">2.7.7.41</ecNumber>
    </recommendedName>
    <alternativeName>
        <fullName evidence="18">CDP-diacylglycerol synthase</fullName>
    </alternativeName>
    <alternativeName>
        <fullName evidence="19">Mitochondrial translocator assembly and maintenance protein 41 homolog</fullName>
    </alternativeName>
</protein>
<keyword evidence="14" id="KW-0496">Mitochondrion</keyword>
<keyword evidence="15" id="KW-0472">Membrane</keyword>
<evidence type="ECO:0000256" key="8">
    <source>
        <dbReference type="ARBA" id="ARBA00022516"/>
    </source>
</evidence>